<proteinExistence type="predicted"/>
<dbReference type="InterPro" id="IPR023214">
    <property type="entry name" value="HAD_sf"/>
</dbReference>
<dbReference type="Gene3D" id="1.10.150.240">
    <property type="entry name" value="Putative phosphatase, domain 2"/>
    <property type="match status" value="1"/>
</dbReference>
<gene>
    <name evidence="1" type="ORF">HMPREF9225_0132</name>
</gene>
<dbReference type="PANTHER" id="PTHR18901">
    <property type="entry name" value="2-DEOXYGLUCOSE-6-PHOSPHATE PHOSPHATASE 2"/>
    <property type="match status" value="1"/>
</dbReference>
<evidence type="ECO:0000313" key="2">
    <source>
        <dbReference type="Proteomes" id="UP000003280"/>
    </source>
</evidence>
<dbReference type="InterPro" id="IPR006439">
    <property type="entry name" value="HAD-SF_hydro_IA"/>
</dbReference>
<dbReference type="InterPro" id="IPR041492">
    <property type="entry name" value="HAD_2"/>
</dbReference>
<accession>E0NIZ3</accession>
<evidence type="ECO:0000313" key="1">
    <source>
        <dbReference type="EMBL" id="EFM26245.1"/>
    </source>
</evidence>
<dbReference type="GO" id="GO:0016791">
    <property type="term" value="F:phosphatase activity"/>
    <property type="evidence" value="ECO:0007669"/>
    <property type="project" value="TreeGrafter"/>
</dbReference>
<reference evidence="1 2" key="1">
    <citation type="submission" date="2010-07" db="EMBL/GenBank/DDBJ databases">
        <authorList>
            <person name="Muzny D."/>
            <person name="Qin X."/>
            <person name="Deng J."/>
            <person name="Jiang H."/>
            <person name="Liu Y."/>
            <person name="Qu J."/>
            <person name="Song X.-Z."/>
            <person name="Zhang L."/>
            <person name="Thornton R."/>
            <person name="Coyle M."/>
            <person name="Francisco L."/>
            <person name="Jackson L."/>
            <person name="Javaid M."/>
            <person name="Korchina V."/>
            <person name="Kovar C."/>
            <person name="Mata R."/>
            <person name="Mathew T."/>
            <person name="Ngo R."/>
            <person name="Nguyen L."/>
            <person name="Nguyen N."/>
            <person name="Okwuonu G."/>
            <person name="Ongeri F."/>
            <person name="Pham C."/>
            <person name="Simmons D."/>
            <person name="Wilczek-Boney K."/>
            <person name="Hale W."/>
            <person name="Jakkamsetti A."/>
            <person name="Pham P."/>
            <person name="Ruth R."/>
            <person name="San Lucas F."/>
            <person name="Warren J."/>
            <person name="Zhang J."/>
            <person name="Zhao Z."/>
            <person name="Zhou C."/>
            <person name="Zhu D."/>
            <person name="Lee S."/>
            <person name="Bess C."/>
            <person name="Blankenburg K."/>
            <person name="Forbes L."/>
            <person name="Fu Q."/>
            <person name="Gubbala S."/>
            <person name="Hirani K."/>
            <person name="Jayaseelan J.C."/>
            <person name="Lara F."/>
            <person name="Munidasa M."/>
            <person name="Palculict T."/>
            <person name="Patil S."/>
            <person name="Pu L.-L."/>
            <person name="Saada N."/>
            <person name="Tang L."/>
            <person name="Weissenberger G."/>
            <person name="Zhu Y."/>
            <person name="Hemphill L."/>
            <person name="Shang Y."/>
            <person name="Youmans B."/>
            <person name="Ayvaz T."/>
            <person name="Ross M."/>
            <person name="Santibanez J."/>
            <person name="Aqrawi P."/>
            <person name="Gross S."/>
            <person name="Joshi V."/>
            <person name="Fowler G."/>
            <person name="Nazareth L."/>
            <person name="Reid J."/>
            <person name="Worley K."/>
            <person name="Petrosino J."/>
            <person name="Highlander S."/>
            <person name="Gibbs R."/>
        </authorList>
    </citation>
    <scope>NUCLEOTIDE SEQUENCE [LARGE SCALE GENOMIC DNA]</scope>
    <source>
        <strain evidence="1 2">ATCC BAA-1640</strain>
    </source>
</reference>
<name>E0NIZ3_9FIRM</name>
<dbReference type="eggNOG" id="COG0637">
    <property type="taxonomic scope" value="Bacteria"/>
</dbReference>
<dbReference type="SFLD" id="SFLDG01129">
    <property type="entry name" value="C1.5:_HAD__Beta-PGM__Phosphata"/>
    <property type="match status" value="1"/>
</dbReference>
<dbReference type="RefSeq" id="WP_008900968.1">
    <property type="nucleotide sequence ID" value="NZ_GL397071.1"/>
</dbReference>
<dbReference type="SFLD" id="SFLDS00003">
    <property type="entry name" value="Haloacid_Dehalogenase"/>
    <property type="match status" value="1"/>
</dbReference>
<dbReference type="Gene3D" id="3.40.50.1000">
    <property type="entry name" value="HAD superfamily/HAD-like"/>
    <property type="match status" value="1"/>
</dbReference>
<dbReference type="InterPro" id="IPR036412">
    <property type="entry name" value="HAD-like_sf"/>
</dbReference>
<dbReference type="PRINTS" id="PR00413">
    <property type="entry name" value="HADHALOGNASE"/>
</dbReference>
<dbReference type="Pfam" id="PF13419">
    <property type="entry name" value="HAD_2"/>
    <property type="match status" value="1"/>
</dbReference>
<keyword evidence="1" id="KW-0378">Hydrolase</keyword>
<dbReference type="HOGENOM" id="CLU_045011_13_1_9"/>
<dbReference type="InterPro" id="IPR023198">
    <property type="entry name" value="PGP-like_dom2"/>
</dbReference>
<dbReference type="SUPFAM" id="SSF56784">
    <property type="entry name" value="HAD-like"/>
    <property type="match status" value="1"/>
</dbReference>
<dbReference type="OrthoDB" id="9797743at2"/>
<dbReference type="AlphaFoldDB" id="E0NIZ3"/>
<keyword evidence="2" id="KW-1185">Reference proteome</keyword>
<dbReference type="STRING" id="862517.HMPREF9225_0132"/>
<dbReference type="NCBIfam" id="TIGR01509">
    <property type="entry name" value="HAD-SF-IA-v3"/>
    <property type="match status" value="1"/>
</dbReference>
<comment type="caution">
    <text evidence="1">The sequence shown here is derived from an EMBL/GenBank/DDBJ whole genome shotgun (WGS) entry which is preliminary data.</text>
</comment>
<dbReference type="Proteomes" id="UP000003280">
    <property type="component" value="Unassembled WGS sequence"/>
</dbReference>
<dbReference type="PANTHER" id="PTHR18901:SF38">
    <property type="entry name" value="PSEUDOURIDINE-5'-PHOSPHATASE"/>
    <property type="match status" value="1"/>
</dbReference>
<dbReference type="CDD" id="cd07505">
    <property type="entry name" value="HAD_BPGM-like"/>
    <property type="match status" value="1"/>
</dbReference>
<dbReference type="EMBL" id="AEEH01000013">
    <property type="protein sequence ID" value="EFM26245.1"/>
    <property type="molecule type" value="Genomic_DNA"/>
</dbReference>
<sequence>MKSIIFDMDGTLADSMAMWRSLGIDYLKSHGVEITSTDAQEMTTMSLKMSSTYMKEKFKLPLTPEEIYDDMRHIAEDFYAKECKLKDGALDVLEAFHEANIPMMLGTGTPEEFFDPFLKRENMFKYFEAIATCDGLNLKKDNPKFFLTCCEMAGFDPKETVLVDDAYFAIVAAKEAGLTTICMYDEANDNMLRELTLSSHMFISDLKVLKKIFL</sequence>
<organism evidence="1 2">
    <name type="scientific">Peptoniphilus duerdenii ATCC BAA-1640</name>
    <dbReference type="NCBI Taxonomy" id="862517"/>
    <lineage>
        <taxon>Bacteria</taxon>
        <taxon>Bacillati</taxon>
        <taxon>Bacillota</taxon>
        <taxon>Tissierellia</taxon>
        <taxon>Tissierellales</taxon>
        <taxon>Peptoniphilaceae</taxon>
        <taxon>Peptoniphilus</taxon>
    </lineage>
</organism>
<protein>
    <submittedName>
        <fullName evidence="1">HAD hydrolase, family IA, variant 3</fullName>
    </submittedName>
</protein>